<dbReference type="AlphaFoldDB" id="A0A9D1MGT6"/>
<dbReference type="SUPFAM" id="SSF49303">
    <property type="entry name" value="beta-Galactosidase/glucuronidase domain"/>
    <property type="match status" value="2"/>
</dbReference>
<comment type="caution">
    <text evidence="8">The sequence shown here is derived from an EMBL/GenBank/DDBJ whole genome shotgun (WGS) entry which is preliminary data.</text>
</comment>
<evidence type="ECO:0000256" key="3">
    <source>
        <dbReference type="ARBA" id="ARBA00012756"/>
    </source>
</evidence>
<dbReference type="Pfam" id="PF16353">
    <property type="entry name" value="LacZ_4"/>
    <property type="match status" value="1"/>
</dbReference>
<dbReference type="Pfam" id="PF00703">
    <property type="entry name" value="Glyco_hydro_2"/>
    <property type="match status" value="1"/>
</dbReference>
<proteinExistence type="inferred from homology"/>
<reference evidence="8" key="1">
    <citation type="submission" date="2020-10" db="EMBL/GenBank/DDBJ databases">
        <authorList>
            <person name="Gilroy R."/>
        </authorList>
    </citation>
    <scope>NUCLEOTIDE SEQUENCE</scope>
    <source>
        <strain evidence="8">18911</strain>
    </source>
</reference>
<dbReference type="SUPFAM" id="SSF74650">
    <property type="entry name" value="Galactose mutarotase-like"/>
    <property type="match status" value="1"/>
</dbReference>
<dbReference type="Proteomes" id="UP000824094">
    <property type="component" value="Unassembled WGS sequence"/>
</dbReference>
<dbReference type="PANTHER" id="PTHR46323:SF2">
    <property type="entry name" value="BETA-GALACTOSIDASE"/>
    <property type="match status" value="1"/>
</dbReference>
<dbReference type="InterPro" id="IPR036156">
    <property type="entry name" value="Beta-gal/glucu_dom_sf"/>
</dbReference>
<dbReference type="InterPro" id="IPR006101">
    <property type="entry name" value="Glyco_hydro_2"/>
</dbReference>
<evidence type="ECO:0000256" key="1">
    <source>
        <dbReference type="ARBA" id="ARBA00001412"/>
    </source>
</evidence>
<dbReference type="Pfam" id="PF02836">
    <property type="entry name" value="Glyco_hydro_2_C"/>
    <property type="match status" value="1"/>
</dbReference>
<dbReference type="EC" id="3.2.1.23" evidence="3"/>
<dbReference type="SUPFAM" id="SSF49785">
    <property type="entry name" value="Galactose-binding domain-like"/>
    <property type="match status" value="1"/>
</dbReference>
<dbReference type="Pfam" id="PF02929">
    <property type="entry name" value="Bgal_small_N"/>
    <property type="match status" value="1"/>
</dbReference>
<dbReference type="Gene3D" id="2.60.120.260">
    <property type="entry name" value="Galactose-binding domain-like"/>
    <property type="match status" value="1"/>
</dbReference>
<dbReference type="InterPro" id="IPR006104">
    <property type="entry name" value="Glyco_hydro_2_N"/>
</dbReference>
<accession>A0A9D1MGT6</accession>
<evidence type="ECO:0000256" key="6">
    <source>
        <dbReference type="ARBA" id="ARBA00032230"/>
    </source>
</evidence>
<protein>
    <recommendedName>
        <fullName evidence="3">beta-galactosidase</fullName>
        <ecNumber evidence="3">3.2.1.23</ecNumber>
    </recommendedName>
    <alternativeName>
        <fullName evidence="6">Lactase</fullName>
    </alternativeName>
</protein>
<keyword evidence="4" id="KW-0378">Hydrolase</keyword>
<dbReference type="Gene3D" id="3.20.20.80">
    <property type="entry name" value="Glycosidases"/>
    <property type="match status" value="1"/>
</dbReference>
<dbReference type="GO" id="GO:0009341">
    <property type="term" value="C:beta-galactosidase complex"/>
    <property type="evidence" value="ECO:0007669"/>
    <property type="project" value="InterPro"/>
</dbReference>
<evidence type="ECO:0000256" key="4">
    <source>
        <dbReference type="ARBA" id="ARBA00022801"/>
    </source>
</evidence>
<dbReference type="InterPro" id="IPR006102">
    <property type="entry name" value="Ig-like_GH2"/>
</dbReference>
<dbReference type="GO" id="GO:0030246">
    <property type="term" value="F:carbohydrate binding"/>
    <property type="evidence" value="ECO:0007669"/>
    <property type="project" value="InterPro"/>
</dbReference>
<dbReference type="GO" id="GO:0004565">
    <property type="term" value="F:beta-galactosidase activity"/>
    <property type="evidence" value="ECO:0007669"/>
    <property type="project" value="UniProtKB-EC"/>
</dbReference>
<dbReference type="EMBL" id="DVNF01000011">
    <property type="protein sequence ID" value="HIU59817.1"/>
    <property type="molecule type" value="Genomic_DNA"/>
</dbReference>
<dbReference type="InterPro" id="IPR008979">
    <property type="entry name" value="Galactose-bd-like_sf"/>
</dbReference>
<dbReference type="PRINTS" id="PR00132">
    <property type="entry name" value="GLHYDRLASE2"/>
</dbReference>
<sequence length="1021" mass="116918">MLNYWQNGKIYNVNSIPRYASGFPLNESDVYTVLSLNGKWRFKFCKSVNEVPAEFGRADFDVSDFDYIDVPSEWQIKGYDTPIYSNVKYPYAIEAIMLPMVPHIHPDKNSVGLYSREFVVDEGGENVFLHFGGINSAAEIYVNGNFVGYSEDTFDFQEYDITKYVRYGENRLDVIVFRYTTGSYLEDQDMWRLSGIFRDVTLIYKPKVEISDMYFKSELSDNFDFAYLKGNVSISAKGQGLRHAKLIVTLSEYGNPAAVVCQQEINLGEITDGKTIIENIDQKIDDIKLWSHEHPNLYQIRVELRDGSCFIDRRCCSFGFRKIEIQPVKGGKGPFILLNGKPLKFAGVNRHEFHPEHGHAVTAELIEEDLKICLRNNITAIRTSHYPNQPIFYELCDRYGILVICENNLETHGLSFMIPRGNKRWTEQCVYRMTNMVNTYKNHPCIVAWSLGNESGRGKAFIKMREAALAIDDTRFIHYEADTTGWVSDVMSEMYANCDKMPLIGENKPVMHGSYIYNPIGVRYKPEKYKNLPFMQCEYAHCMGNSLGNFSDYWDNFKKYDRLAGGFIWDYADQAIKYVNKEGVTEWRYGGDFGDKPNNGNFAFNGILRGDRSPNPALYEVRKQHQQVDIALIDGKIAFYNRYMFTNLNEFGLKLQLYVNGSEVDSVDMEMPDVAPGKIGYVDLALKNASFGSDEASVIVNIVTKEDKVFAAAGHVVAYEQIALSSYDFRLPETKGGSYFEETDIEIDVHFGDSLAIVDKRTGEIISISKAGSEKLKEHFRPLFYRATIDNDRLPQVDIPIAKWYMGVDKFYRAQKHLRVKRLNVFTDDGKVSVAIDWRMPHVKELRTLYRFNGDSTVDVEMSLIPRAEMERYGFTFALRDGVDGVEFYGKGPFENYCDRATAALLKKYSGTAEEFLHDYLYPQENGNHTEVRWLKVGKENGVEIHASEKPFEMSVHPYTLEMLRKAKHLHELGSLDYLTVNIDGAQRGVGGDTPGIAMLKPQYKIRPGKPQSLKFRLILK</sequence>
<keyword evidence="5" id="KW-0326">Glycosidase</keyword>
<feature type="domain" description="Beta galactosidase small chain/" evidence="7">
    <location>
        <begin position="748"/>
        <end position="1019"/>
    </location>
</feature>
<comment type="similarity">
    <text evidence="2">Belongs to the glycosyl hydrolase 2 family.</text>
</comment>
<dbReference type="InterPro" id="IPR006103">
    <property type="entry name" value="Glyco_hydro_2_cat"/>
</dbReference>
<dbReference type="SMART" id="SM01038">
    <property type="entry name" value="Bgal_small_N"/>
    <property type="match status" value="1"/>
</dbReference>
<name>A0A9D1MGT6_9FIRM</name>
<comment type="catalytic activity">
    <reaction evidence="1">
        <text>Hydrolysis of terminal non-reducing beta-D-galactose residues in beta-D-galactosides.</text>
        <dbReference type="EC" id="3.2.1.23"/>
    </reaction>
</comment>
<evidence type="ECO:0000256" key="2">
    <source>
        <dbReference type="ARBA" id="ARBA00007401"/>
    </source>
</evidence>
<dbReference type="Gene3D" id="2.70.98.10">
    <property type="match status" value="1"/>
</dbReference>
<reference evidence="8" key="2">
    <citation type="journal article" date="2021" name="PeerJ">
        <title>Extensive microbial diversity within the chicken gut microbiome revealed by metagenomics and culture.</title>
        <authorList>
            <person name="Gilroy R."/>
            <person name="Ravi A."/>
            <person name="Getino M."/>
            <person name="Pursley I."/>
            <person name="Horton D.L."/>
            <person name="Alikhan N.F."/>
            <person name="Baker D."/>
            <person name="Gharbi K."/>
            <person name="Hall N."/>
            <person name="Watson M."/>
            <person name="Adriaenssens E.M."/>
            <person name="Foster-Nyarko E."/>
            <person name="Jarju S."/>
            <person name="Secka A."/>
            <person name="Antonio M."/>
            <person name="Oren A."/>
            <person name="Chaudhuri R.R."/>
            <person name="La Ragione R."/>
            <person name="Hildebrand F."/>
            <person name="Pallen M.J."/>
        </authorList>
    </citation>
    <scope>NUCLEOTIDE SEQUENCE</scope>
    <source>
        <strain evidence="8">18911</strain>
    </source>
</reference>
<dbReference type="PANTHER" id="PTHR46323">
    <property type="entry name" value="BETA-GALACTOSIDASE"/>
    <property type="match status" value="1"/>
</dbReference>
<dbReference type="InterPro" id="IPR014718">
    <property type="entry name" value="GH-type_carb-bd"/>
</dbReference>
<evidence type="ECO:0000313" key="9">
    <source>
        <dbReference type="Proteomes" id="UP000824094"/>
    </source>
</evidence>
<organism evidence="8 9">
    <name type="scientific">Candidatus Stercoripulliclostridium merdigallinarum</name>
    <dbReference type="NCBI Taxonomy" id="2840951"/>
    <lineage>
        <taxon>Bacteria</taxon>
        <taxon>Bacillati</taxon>
        <taxon>Bacillota</taxon>
        <taxon>Clostridia</taxon>
        <taxon>Eubacteriales</taxon>
        <taxon>Candidatus Stercoripulliclostridium</taxon>
    </lineage>
</organism>
<dbReference type="Gene3D" id="2.60.40.10">
    <property type="entry name" value="Immunoglobulins"/>
    <property type="match status" value="2"/>
</dbReference>
<evidence type="ECO:0000256" key="5">
    <source>
        <dbReference type="ARBA" id="ARBA00023295"/>
    </source>
</evidence>
<dbReference type="GO" id="GO:0005990">
    <property type="term" value="P:lactose catabolic process"/>
    <property type="evidence" value="ECO:0007669"/>
    <property type="project" value="TreeGrafter"/>
</dbReference>
<dbReference type="InterPro" id="IPR013783">
    <property type="entry name" value="Ig-like_fold"/>
</dbReference>
<dbReference type="InterPro" id="IPR011013">
    <property type="entry name" value="Gal_mutarotase_sf_dom"/>
</dbReference>
<evidence type="ECO:0000259" key="7">
    <source>
        <dbReference type="SMART" id="SM01038"/>
    </source>
</evidence>
<evidence type="ECO:0000313" key="8">
    <source>
        <dbReference type="EMBL" id="HIU59817.1"/>
    </source>
</evidence>
<dbReference type="SUPFAM" id="SSF51445">
    <property type="entry name" value="(Trans)glycosidases"/>
    <property type="match status" value="1"/>
</dbReference>
<dbReference type="Pfam" id="PF02837">
    <property type="entry name" value="Glyco_hydro_2_N"/>
    <property type="match status" value="1"/>
</dbReference>
<dbReference type="InterPro" id="IPR050347">
    <property type="entry name" value="Bact_Beta-galactosidase"/>
</dbReference>
<dbReference type="InterPro" id="IPR017853">
    <property type="entry name" value="GH"/>
</dbReference>
<dbReference type="InterPro" id="IPR004199">
    <property type="entry name" value="B-gal_small/dom_5"/>
</dbReference>
<dbReference type="InterPro" id="IPR032312">
    <property type="entry name" value="LacZ_4"/>
</dbReference>
<gene>
    <name evidence="8" type="ORF">IAB05_00330</name>
</gene>